<dbReference type="InterPro" id="IPR001387">
    <property type="entry name" value="Cro/C1-type_HTH"/>
</dbReference>
<dbReference type="AlphaFoldDB" id="A0A927EV43"/>
<reference evidence="1" key="1">
    <citation type="submission" date="2020-09" db="EMBL/GenBank/DDBJ databases">
        <title>Secondary metabolite and genome analysis of marine Streptomyces chumphonensis KK1-2T.</title>
        <authorList>
            <person name="Phongsopitanun W."/>
            <person name="Kanchanasin P."/>
            <person name="Pittayakhajonwut P."/>
            <person name="Suwanborirux K."/>
            <person name="Tanasupawat S."/>
        </authorList>
    </citation>
    <scope>NUCLEOTIDE SEQUENCE</scope>
    <source>
        <strain evidence="1">KK1-2</strain>
    </source>
</reference>
<evidence type="ECO:0000313" key="2">
    <source>
        <dbReference type="Proteomes" id="UP000632289"/>
    </source>
</evidence>
<dbReference type="CDD" id="cd00093">
    <property type="entry name" value="HTH_XRE"/>
    <property type="match status" value="1"/>
</dbReference>
<comment type="caution">
    <text evidence="1">The sequence shown here is derived from an EMBL/GenBank/DDBJ whole genome shotgun (WGS) entry which is preliminary data.</text>
</comment>
<accession>A0A927EV43</accession>
<proteinExistence type="predicted"/>
<dbReference type="RefSeq" id="WP_191207626.1">
    <property type="nucleotide sequence ID" value="NZ_BAABKL010000039.1"/>
</dbReference>
<sequence length="314" mass="35103">MTSETHGRPASPTTGRATFADAFRGALRSRGLTLERVCDHLATKGINVSPATLSHWQRGRSLPERAQSLRALRELENILGQQPGALTSLLVAQRPRGRTPHTLQDVRASRRLYGADSPIEQLLGDAFERFNADLHALFLHETVDIDARRRLSKVHVTQIVRAVREGADRLTVAHVIGQTVPPTLRVSGGRLGEVRFDGDMRCLIAEIHFGRVLASNETALIDYTVFGDAQVAVDDHYERGTRINLREYLLHVRFRPEALPVRCYRSYRENFHTAVRETRPVALDASHSVHLLPGKCPVGVHGLLWEWPDLPPEG</sequence>
<keyword evidence="2" id="KW-1185">Reference proteome</keyword>
<evidence type="ECO:0000313" key="1">
    <source>
        <dbReference type="EMBL" id="MBD3930339.1"/>
    </source>
</evidence>
<dbReference type="EMBL" id="JACXYU010000001">
    <property type="protein sequence ID" value="MBD3930339.1"/>
    <property type="molecule type" value="Genomic_DNA"/>
</dbReference>
<gene>
    <name evidence="1" type="ORF">IF129_01950</name>
</gene>
<protein>
    <submittedName>
        <fullName evidence="1">Helix-turn-helix transcriptional regulator</fullName>
    </submittedName>
</protein>
<organism evidence="1 2">
    <name type="scientific">Streptomyces chumphonensis</name>
    <dbReference type="NCBI Taxonomy" id="1214925"/>
    <lineage>
        <taxon>Bacteria</taxon>
        <taxon>Bacillati</taxon>
        <taxon>Actinomycetota</taxon>
        <taxon>Actinomycetes</taxon>
        <taxon>Kitasatosporales</taxon>
        <taxon>Streptomycetaceae</taxon>
        <taxon>Streptomyces</taxon>
    </lineage>
</organism>
<dbReference type="Proteomes" id="UP000632289">
    <property type="component" value="Unassembled WGS sequence"/>
</dbReference>
<name>A0A927EV43_9ACTN</name>